<protein>
    <submittedName>
        <fullName evidence="1">Uncharacterized protein</fullName>
    </submittedName>
</protein>
<dbReference type="AlphaFoldDB" id="A0A9X2VJU0"/>
<dbReference type="Proteomes" id="UP001141259">
    <property type="component" value="Unassembled WGS sequence"/>
</dbReference>
<comment type="caution">
    <text evidence="1">The sequence shown here is derived from an EMBL/GenBank/DDBJ whole genome shotgun (WGS) entry which is preliminary data.</text>
</comment>
<dbReference type="EMBL" id="JANYMP010000005">
    <property type="protein sequence ID" value="MCS7477936.1"/>
    <property type="molecule type" value="Genomic_DNA"/>
</dbReference>
<dbReference type="InterPro" id="IPR008930">
    <property type="entry name" value="Terpenoid_cyclase/PrenylTrfase"/>
</dbReference>
<accession>A0A9X2VJU0</accession>
<reference evidence="1" key="1">
    <citation type="submission" date="2022-08" db="EMBL/GenBank/DDBJ databases">
        <authorList>
            <person name="Tistechok S."/>
            <person name="Samborskyy M."/>
            <person name="Roman I."/>
        </authorList>
    </citation>
    <scope>NUCLEOTIDE SEQUENCE</scope>
    <source>
        <strain evidence="1">DSM 103496</strain>
    </source>
</reference>
<keyword evidence="2" id="KW-1185">Reference proteome</keyword>
<dbReference type="RefSeq" id="WP_259623440.1">
    <property type="nucleotide sequence ID" value="NZ_JANYMP010000005.1"/>
</dbReference>
<evidence type="ECO:0000313" key="2">
    <source>
        <dbReference type="Proteomes" id="UP001141259"/>
    </source>
</evidence>
<gene>
    <name evidence="1" type="ORF">NZH93_13815</name>
</gene>
<dbReference type="SUPFAM" id="SSF48239">
    <property type="entry name" value="Terpenoid cyclases/Protein prenyltransferases"/>
    <property type="match status" value="1"/>
</dbReference>
<name>A0A9X2VJU0_9PSEU</name>
<sequence length="359" mass="38308">MELSTSAPASLSLKRARAYLEEVADSPADHLSVLASPDAGFRHVVPRSAVRAHLRRTVGVDPGFDLGADAFAAMIGLALADRRDPVVPAELLDLFAERIALCRRRNRYGYFVDVPEFAADTDCTALSAAGLYEHGRQSRADLAEAARELVRAAAPPSAAREGLRPNVVLVYWDDAVEPSAPRRGLKHDAVVCANALYTLSLARESGAWDEGADVLEATARHVGAHLGSSEPLGGTRYYPDPTAFLFAVSRLCDGFEPHARSFRGALARRIATARTPDNPLSLALALIAGRAAGAPADQLDEWGRALVRGQRDDGSWPAAPYYRMGRFDLCFGSPLITTLFAVRALLGAPVRGTALGGTA</sequence>
<organism evidence="1 2">
    <name type="scientific">Umezawaea endophytica</name>
    <dbReference type="NCBI Taxonomy" id="1654476"/>
    <lineage>
        <taxon>Bacteria</taxon>
        <taxon>Bacillati</taxon>
        <taxon>Actinomycetota</taxon>
        <taxon>Actinomycetes</taxon>
        <taxon>Pseudonocardiales</taxon>
        <taxon>Pseudonocardiaceae</taxon>
        <taxon>Umezawaea</taxon>
    </lineage>
</organism>
<evidence type="ECO:0000313" key="1">
    <source>
        <dbReference type="EMBL" id="MCS7477936.1"/>
    </source>
</evidence>
<proteinExistence type="predicted"/>